<evidence type="ECO:0000313" key="2">
    <source>
        <dbReference type="EMBL" id="SDF80931.1"/>
    </source>
</evidence>
<accession>A0A1I0BSC4</accession>
<feature type="signal peptide" evidence="1">
    <location>
        <begin position="1"/>
        <end position="21"/>
    </location>
</feature>
<dbReference type="AlphaFoldDB" id="A0A1I0BSC4"/>
<feature type="chain" id="PRO_5020859778" evidence="1">
    <location>
        <begin position="22"/>
        <end position="279"/>
    </location>
</feature>
<dbReference type="Proteomes" id="UP000198612">
    <property type="component" value="Unassembled WGS sequence"/>
</dbReference>
<dbReference type="Proteomes" id="UP000199519">
    <property type="component" value="Unassembled WGS sequence"/>
</dbReference>
<gene>
    <name evidence="2" type="ORF">SAMN04488598_12531</name>
    <name evidence="3" type="ORF">SAMN04515652_12531</name>
</gene>
<sequence>MKKLLVLTVALLLVFSGAVMADVDPIDYSGVFAGDSFVFNDSGYFSEGGLYENYSDHKDDDGIITLTKTSSDYVNLSGIENQDGTYNPDNDYDQRVQVTLDIEAYIPCFLEMRLTGNRGMTSVISYTDDKAAVAEPSEYLIVFDNEVGGFLNEDWESLGHGQFAQVNPGYDLDKVYIGACDYFGVEVISNAKYKYEVESDALTHSSVADTELYMDMETSLDGGTNWGWFVRFNDPTIKPIAERNAGSKLEAVHRFRVPYNMNTTTGAYTGDITFRAYTI</sequence>
<keyword evidence="1" id="KW-0732">Signal</keyword>
<protein>
    <submittedName>
        <fullName evidence="3">Uncharacterized protein</fullName>
    </submittedName>
</protein>
<reference evidence="4 5" key="1">
    <citation type="submission" date="2016-10" db="EMBL/GenBank/DDBJ databases">
        <authorList>
            <person name="Varghese N."/>
            <person name="Submissions S."/>
        </authorList>
    </citation>
    <scope>NUCLEOTIDE SEQUENCE [LARGE SCALE GENOMIC DNA]</scope>
    <source>
        <strain evidence="2 5">WG2</strain>
        <strain evidence="3 4">WG5</strain>
    </source>
</reference>
<dbReference type="EMBL" id="FOHG01000025">
    <property type="protein sequence ID" value="SET09973.1"/>
    <property type="molecule type" value="Genomic_DNA"/>
</dbReference>
<name>A0A1I0BSC4_9FIRM</name>
<evidence type="ECO:0000256" key="1">
    <source>
        <dbReference type="SAM" id="SignalP"/>
    </source>
</evidence>
<evidence type="ECO:0000313" key="4">
    <source>
        <dbReference type="Proteomes" id="UP000198612"/>
    </source>
</evidence>
<dbReference type="RefSeq" id="WP_089720486.1">
    <property type="nucleotide sequence ID" value="NZ_FNBJ01000025.1"/>
</dbReference>
<organism evidence="3 4">
    <name type="scientific">Halanaerobium congolense</name>
    <dbReference type="NCBI Taxonomy" id="54121"/>
    <lineage>
        <taxon>Bacteria</taxon>
        <taxon>Bacillati</taxon>
        <taxon>Bacillota</taxon>
        <taxon>Clostridia</taxon>
        <taxon>Halanaerobiales</taxon>
        <taxon>Halanaerobiaceae</taxon>
        <taxon>Halanaerobium</taxon>
    </lineage>
</organism>
<proteinExistence type="predicted"/>
<evidence type="ECO:0000313" key="5">
    <source>
        <dbReference type="Proteomes" id="UP000199519"/>
    </source>
</evidence>
<dbReference type="EMBL" id="FNBJ01000025">
    <property type="protein sequence ID" value="SDF80931.1"/>
    <property type="molecule type" value="Genomic_DNA"/>
</dbReference>
<evidence type="ECO:0000313" key="3">
    <source>
        <dbReference type="EMBL" id="SET09973.1"/>
    </source>
</evidence>
<keyword evidence="5" id="KW-1185">Reference proteome</keyword>